<dbReference type="AlphaFoldDB" id="A0AAN6KSN7"/>
<feature type="compositionally biased region" description="Polar residues" evidence="1">
    <location>
        <begin position="98"/>
        <end position="114"/>
    </location>
</feature>
<gene>
    <name evidence="2" type="ORF">LTR91_005895</name>
</gene>
<protein>
    <submittedName>
        <fullName evidence="2">Uncharacterized protein</fullName>
    </submittedName>
</protein>
<evidence type="ECO:0000256" key="1">
    <source>
        <dbReference type="SAM" id="MobiDB-lite"/>
    </source>
</evidence>
<name>A0AAN6KSN7_9PEZI</name>
<dbReference type="EMBL" id="JAUJLE010000038">
    <property type="protein sequence ID" value="KAK0999957.1"/>
    <property type="molecule type" value="Genomic_DNA"/>
</dbReference>
<proteinExistence type="predicted"/>
<keyword evidence="3" id="KW-1185">Reference proteome</keyword>
<accession>A0AAN6KSN7</accession>
<organism evidence="2 3">
    <name type="scientific">Friedmanniomyces endolithicus</name>
    <dbReference type="NCBI Taxonomy" id="329885"/>
    <lineage>
        <taxon>Eukaryota</taxon>
        <taxon>Fungi</taxon>
        <taxon>Dikarya</taxon>
        <taxon>Ascomycota</taxon>
        <taxon>Pezizomycotina</taxon>
        <taxon>Dothideomycetes</taxon>
        <taxon>Dothideomycetidae</taxon>
        <taxon>Mycosphaerellales</taxon>
        <taxon>Teratosphaeriaceae</taxon>
        <taxon>Friedmanniomyces</taxon>
    </lineage>
</organism>
<feature type="region of interest" description="Disordered" evidence="1">
    <location>
        <begin position="91"/>
        <end position="114"/>
    </location>
</feature>
<dbReference type="Proteomes" id="UP001175353">
    <property type="component" value="Unassembled WGS sequence"/>
</dbReference>
<evidence type="ECO:0000313" key="2">
    <source>
        <dbReference type="EMBL" id="KAK0999957.1"/>
    </source>
</evidence>
<evidence type="ECO:0000313" key="3">
    <source>
        <dbReference type="Proteomes" id="UP001175353"/>
    </source>
</evidence>
<comment type="caution">
    <text evidence="2">The sequence shown here is derived from an EMBL/GenBank/DDBJ whole genome shotgun (WGS) entry which is preliminary data.</text>
</comment>
<reference evidence="2" key="1">
    <citation type="submission" date="2023-06" db="EMBL/GenBank/DDBJ databases">
        <title>Black Yeasts Isolated from many extreme environments.</title>
        <authorList>
            <person name="Coleine C."/>
            <person name="Stajich J.E."/>
            <person name="Selbmann L."/>
        </authorList>
    </citation>
    <scope>NUCLEOTIDE SEQUENCE</scope>
    <source>
        <strain evidence="2">CCFEE 5200</strain>
    </source>
</reference>
<sequence>MLQKSWEKIPVSMILVKEFHPEDTQPQTQVTKYGRRSRSAFVALWGPGSTVNAKPYADRLRIDVDSLHSDEERQAHVSMYTGVWSEAWHGDTPGLWPNTPTTGPKTHYFTQQQQ</sequence>